<evidence type="ECO:0000313" key="2">
    <source>
        <dbReference type="EMBL" id="KAG7092117.1"/>
    </source>
</evidence>
<keyword evidence="1" id="KW-1133">Transmembrane helix</keyword>
<keyword evidence="1" id="KW-0812">Transmembrane</keyword>
<dbReference type="GeneID" id="66077567"/>
<accession>A0A9P7URU1</accession>
<gene>
    <name evidence="2" type="ORF">E1B28_008491</name>
</gene>
<dbReference type="AlphaFoldDB" id="A0A9P7URU1"/>
<organism evidence="2 3">
    <name type="scientific">Marasmius oreades</name>
    <name type="common">fairy-ring Marasmius</name>
    <dbReference type="NCBI Taxonomy" id="181124"/>
    <lineage>
        <taxon>Eukaryota</taxon>
        <taxon>Fungi</taxon>
        <taxon>Dikarya</taxon>
        <taxon>Basidiomycota</taxon>
        <taxon>Agaricomycotina</taxon>
        <taxon>Agaricomycetes</taxon>
        <taxon>Agaricomycetidae</taxon>
        <taxon>Agaricales</taxon>
        <taxon>Marasmiineae</taxon>
        <taxon>Marasmiaceae</taxon>
        <taxon>Marasmius</taxon>
    </lineage>
</organism>
<dbReference type="OrthoDB" id="2992074at2759"/>
<protein>
    <submittedName>
        <fullName evidence="2">Uncharacterized protein</fullName>
    </submittedName>
</protein>
<feature type="transmembrane region" description="Helical" evidence="1">
    <location>
        <begin position="122"/>
        <end position="140"/>
    </location>
</feature>
<dbReference type="Proteomes" id="UP001049176">
    <property type="component" value="Chromosome 5"/>
</dbReference>
<feature type="transmembrane region" description="Helical" evidence="1">
    <location>
        <begin position="7"/>
        <end position="26"/>
    </location>
</feature>
<proteinExistence type="predicted"/>
<keyword evidence="1" id="KW-0472">Membrane</keyword>
<feature type="transmembrane region" description="Helical" evidence="1">
    <location>
        <begin position="86"/>
        <end position="102"/>
    </location>
</feature>
<sequence>MARARAEAWCGLTITTGAIGLVLWLSTPRCSDYLHDQSQIKFGSGSAIQNYDFIAETAALIIILGVTESGIALFHALLQQGIAEKTVVSLACGFSFISWMWARVLLSYHRRPFARRTLTRPSTHFCSLAVLELVVALMVLSRTTKQCNLNIQDDHDFCWVRGVTGGLSMAH</sequence>
<evidence type="ECO:0000313" key="3">
    <source>
        <dbReference type="Proteomes" id="UP001049176"/>
    </source>
</evidence>
<dbReference type="EMBL" id="CM032185">
    <property type="protein sequence ID" value="KAG7092117.1"/>
    <property type="molecule type" value="Genomic_DNA"/>
</dbReference>
<keyword evidence="3" id="KW-1185">Reference proteome</keyword>
<dbReference type="RefSeq" id="XP_043008587.1">
    <property type="nucleotide sequence ID" value="XM_043153303.1"/>
</dbReference>
<comment type="caution">
    <text evidence="2">The sequence shown here is derived from an EMBL/GenBank/DDBJ whole genome shotgun (WGS) entry which is preliminary data.</text>
</comment>
<feature type="transmembrane region" description="Helical" evidence="1">
    <location>
        <begin position="53"/>
        <end position="74"/>
    </location>
</feature>
<reference evidence="2" key="1">
    <citation type="journal article" date="2021" name="Genome Biol. Evol.">
        <title>The assembled and annotated genome of the fairy-ring fungus Marasmius oreades.</title>
        <authorList>
            <person name="Hiltunen M."/>
            <person name="Ament-Velasquez S.L."/>
            <person name="Johannesson H."/>
        </authorList>
    </citation>
    <scope>NUCLEOTIDE SEQUENCE</scope>
    <source>
        <strain evidence="2">03SP1</strain>
    </source>
</reference>
<evidence type="ECO:0000256" key="1">
    <source>
        <dbReference type="SAM" id="Phobius"/>
    </source>
</evidence>
<name>A0A9P7URU1_9AGAR</name>
<dbReference type="KEGG" id="more:E1B28_008491"/>